<accession>A0A6V7PJB4</accession>
<evidence type="ECO:0000313" key="4">
    <source>
        <dbReference type="EMBL" id="CAD1830919.1"/>
    </source>
</evidence>
<name>A0A6V7PJB4_ANACO</name>
<dbReference type="GO" id="GO:0006353">
    <property type="term" value="P:DNA-templated transcription termination"/>
    <property type="evidence" value="ECO:0007669"/>
    <property type="project" value="InterPro"/>
</dbReference>
<feature type="compositionally biased region" description="Basic and acidic residues" evidence="1">
    <location>
        <begin position="306"/>
        <end position="324"/>
    </location>
</feature>
<dbReference type="PANTHER" id="PTHR34449:SF5">
    <property type="entry name" value="ATP BINDING _ ATPASE"/>
    <property type="match status" value="1"/>
</dbReference>
<evidence type="ECO:0000259" key="3">
    <source>
        <dbReference type="SMART" id="SM00959"/>
    </source>
</evidence>
<dbReference type="Pfam" id="PF07498">
    <property type="entry name" value="Rho_N"/>
    <property type="match status" value="1"/>
</dbReference>
<proteinExistence type="predicted"/>
<evidence type="ECO:0000256" key="2">
    <source>
        <dbReference type="SAM" id="SignalP"/>
    </source>
</evidence>
<dbReference type="SMART" id="SM00959">
    <property type="entry name" value="Rho_N"/>
    <property type="match status" value="1"/>
</dbReference>
<feature type="compositionally biased region" description="Polar residues" evidence="1">
    <location>
        <begin position="124"/>
        <end position="135"/>
    </location>
</feature>
<evidence type="ECO:0000256" key="1">
    <source>
        <dbReference type="SAM" id="MobiDB-lite"/>
    </source>
</evidence>
<feature type="signal peptide" evidence="2">
    <location>
        <begin position="1"/>
        <end position="19"/>
    </location>
</feature>
<organism evidence="4">
    <name type="scientific">Ananas comosus var. bracteatus</name>
    <name type="common">red pineapple</name>
    <dbReference type="NCBI Taxonomy" id="296719"/>
    <lineage>
        <taxon>Eukaryota</taxon>
        <taxon>Viridiplantae</taxon>
        <taxon>Streptophyta</taxon>
        <taxon>Embryophyta</taxon>
        <taxon>Tracheophyta</taxon>
        <taxon>Spermatophyta</taxon>
        <taxon>Magnoliopsida</taxon>
        <taxon>Liliopsida</taxon>
        <taxon>Poales</taxon>
        <taxon>Bromeliaceae</taxon>
        <taxon>Bromelioideae</taxon>
        <taxon>Ananas</taxon>
    </lineage>
</organism>
<dbReference type="AlphaFoldDB" id="A0A6V7PJB4"/>
<protein>
    <recommendedName>
        <fullName evidence="3">Rho termination factor-like N-terminal domain-containing protein</fullName>
    </recommendedName>
</protein>
<gene>
    <name evidence="4" type="ORF">CB5_LOCUS14130</name>
</gene>
<feature type="region of interest" description="Disordered" evidence="1">
    <location>
        <begin position="195"/>
        <end position="339"/>
    </location>
</feature>
<dbReference type="InterPro" id="IPR036269">
    <property type="entry name" value="Rho_N_sf"/>
</dbReference>
<feature type="compositionally biased region" description="Acidic residues" evidence="1">
    <location>
        <begin position="291"/>
        <end position="305"/>
    </location>
</feature>
<feature type="compositionally biased region" description="Polar residues" evidence="1">
    <location>
        <begin position="221"/>
        <end position="230"/>
    </location>
</feature>
<keyword evidence="2" id="KW-0732">Signal</keyword>
<feature type="chain" id="PRO_5027905754" description="Rho termination factor-like N-terminal domain-containing protein" evidence="2">
    <location>
        <begin position="20"/>
        <end position="374"/>
    </location>
</feature>
<feature type="domain" description="Rho termination factor-like N-terminal" evidence="3">
    <location>
        <begin position="336"/>
        <end position="372"/>
    </location>
</feature>
<dbReference type="InterPro" id="IPR011112">
    <property type="entry name" value="Rho-like_N"/>
</dbReference>
<reference evidence="4" key="1">
    <citation type="submission" date="2020-07" db="EMBL/GenBank/DDBJ databases">
        <authorList>
            <person name="Lin J."/>
        </authorList>
    </citation>
    <scope>NUCLEOTIDE SEQUENCE</scope>
</reference>
<dbReference type="Gene3D" id="1.10.720.10">
    <property type="match status" value="1"/>
</dbReference>
<feature type="region of interest" description="Disordered" evidence="1">
    <location>
        <begin position="75"/>
        <end position="141"/>
    </location>
</feature>
<sequence>MQSIVWLLSLFLLNQNLVACPVPIEECYTLTDRKGTIGRATVPVCNGDRFFRGAIFLRKCSTYAPKRISFVCSASSNSHRRNPDFSRQQKGSSRGRGRQYQEREYSDNVEETDPVPSKNGPLLSLTSNPRHQATATPGRREKEIVELFRKVQAQLRERAAIKEEKKIETAQQQGQGERGTVDSLLKLLRKHSVDRKKKNTVDSDYNMDQPERSSTFEDEQNSNYFIPNNDSQEEVHEPDAAPFSRPASNFRRRSPVPKVKFQPIFSADEGNSSTPFKTAQGKKTAIREPEVVPEAEPEPLDEPDDVFLHDQSDTSDTEESHTEEIVEPPSTVESPDLGSMKLTELREIAKSRGIKGYSKLKKGELVELLSGDSA</sequence>
<dbReference type="EMBL" id="LR862148">
    <property type="protein sequence ID" value="CAD1830919.1"/>
    <property type="molecule type" value="Genomic_DNA"/>
</dbReference>
<dbReference type="SUPFAM" id="SSF68912">
    <property type="entry name" value="Rho N-terminal domain-like"/>
    <property type="match status" value="1"/>
</dbReference>
<dbReference type="PANTHER" id="PTHR34449">
    <property type="entry name" value="RHO TERMINATION FACTOR"/>
    <property type="match status" value="1"/>
</dbReference>